<evidence type="ECO:0000313" key="10">
    <source>
        <dbReference type="EMBL" id="OWF45108.1"/>
    </source>
</evidence>
<evidence type="ECO:0000256" key="8">
    <source>
        <dbReference type="ARBA" id="ARBA00041958"/>
    </source>
</evidence>
<dbReference type="AlphaFoldDB" id="A0A210Q8P7"/>
<name>A0A210Q8P7_MIZYE</name>
<dbReference type="GO" id="GO:0097431">
    <property type="term" value="C:mitotic spindle pole"/>
    <property type="evidence" value="ECO:0007669"/>
    <property type="project" value="TreeGrafter"/>
</dbReference>
<comment type="caution">
    <text evidence="10">The sequence shown here is derived from an EMBL/GenBank/DDBJ whole genome shotgun (WGS) entry which is preliminary data.</text>
</comment>
<dbReference type="PANTHER" id="PTHR16056:SF16">
    <property type="entry name" value="REGULATOR OF MICROTUBULE DYNAMICS PROTEIN 1"/>
    <property type="match status" value="1"/>
</dbReference>
<dbReference type="GO" id="GO:0005739">
    <property type="term" value="C:mitochondrion"/>
    <property type="evidence" value="ECO:0007669"/>
    <property type="project" value="TreeGrafter"/>
</dbReference>
<evidence type="ECO:0000256" key="4">
    <source>
        <dbReference type="ARBA" id="ARBA00022737"/>
    </source>
</evidence>
<keyword evidence="11" id="KW-1185">Reference proteome</keyword>
<evidence type="ECO:0000256" key="6">
    <source>
        <dbReference type="ARBA" id="ARBA00023212"/>
    </source>
</evidence>
<comment type="subunit">
    <text evidence="2">Interacts with microtubules.</text>
</comment>
<keyword evidence="5" id="KW-0802">TPR repeat</keyword>
<keyword evidence="6" id="KW-0206">Cytoskeleton</keyword>
<protein>
    <recommendedName>
        <fullName evidence="7">Regulator of microtubule dynamics protein 1</fullName>
    </recommendedName>
    <alternativeName>
        <fullName evidence="8">Protein FAM82B</fullName>
    </alternativeName>
</protein>
<dbReference type="PANTHER" id="PTHR16056">
    <property type="entry name" value="REGULATOR OF MICROTUBULE DYNAMICS PROTEIN"/>
    <property type="match status" value="1"/>
</dbReference>
<accession>A0A210Q8P7</accession>
<proteinExistence type="predicted"/>
<keyword evidence="3" id="KW-0963">Cytoplasm</keyword>
<reference evidence="10 11" key="1">
    <citation type="journal article" date="2017" name="Nat. Ecol. Evol.">
        <title>Scallop genome provides insights into evolution of bilaterian karyotype and development.</title>
        <authorList>
            <person name="Wang S."/>
            <person name="Zhang J."/>
            <person name="Jiao W."/>
            <person name="Li J."/>
            <person name="Xun X."/>
            <person name="Sun Y."/>
            <person name="Guo X."/>
            <person name="Huan P."/>
            <person name="Dong B."/>
            <person name="Zhang L."/>
            <person name="Hu X."/>
            <person name="Sun X."/>
            <person name="Wang J."/>
            <person name="Zhao C."/>
            <person name="Wang Y."/>
            <person name="Wang D."/>
            <person name="Huang X."/>
            <person name="Wang R."/>
            <person name="Lv J."/>
            <person name="Li Y."/>
            <person name="Zhang Z."/>
            <person name="Liu B."/>
            <person name="Lu W."/>
            <person name="Hui Y."/>
            <person name="Liang J."/>
            <person name="Zhou Z."/>
            <person name="Hou R."/>
            <person name="Li X."/>
            <person name="Liu Y."/>
            <person name="Li H."/>
            <person name="Ning X."/>
            <person name="Lin Y."/>
            <person name="Zhao L."/>
            <person name="Xing Q."/>
            <person name="Dou J."/>
            <person name="Li Y."/>
            <person name="Mao J."/>
            <person name="Guo H."/>
            <person name="Dou H."/>
            <person name="Li T."/>
            <person name="Mu C."/>
            <person name="Jiang W."/>
            <person name="Fu Q."/>
            <person name="Fu X."/>
            <person name="Miao Y."/>
            <person name="Liu J."/>
            <person name="Yu Q."/>
            <person name="Li R."/>
            <person name="Liao H."/>
            <person name="Li X."/>
            <person name="Kong Y."/>
            <person name="Jiang Z."/>
            <person name="Chourrout D."/>
            <person name="Li R."/>
            <person name="Bao Z."/>
        </authorList>
    </citation>
    <scope>NUCLEOTIDE SEQUENCE [LARGE SCALE GENOMIC DNA]</scope>
    <source>
        <strain evidence="10 11">PY_sf001</strain>
    </source>
</reference>
<dbReference type="STRING" id="6573.A0A210Q8P7"/>
<gene>
    <name evidence="10" type="ORF">KP79_PYT14577</name>
</gene>
<dbReference type="Proteomes" id="UP000242188">
    <property type="component" value="Unassembled WGS sequence"/>
</dbReference>
<evidence type="ECO:0000256" key="3">
    <source>
        <dbReference type="ARBA" id="ARBA00022490"/>
    </source>
</evidence>
<comment type="subcellular location">
    <subcellularLocation>
        <location evidence="1">Cytoplasm</location>
        <location evidence="1">Cytoskeleton</location>
    </subcellularLocation>
</comment>
<dbReference type="EMBL" id="NEDP02004580">
    <property type="protein sequence ID" value="OWF45108.1"/>
    <property type="molecule type" value="Genomic_DNA"/>
</dbReference>
<evidence type="ECO:0000256" key="7">
    <source>
        <dbReference type="ARBA" id="ARBA00039966"/>
    </source>
</evidence>
<feature type="compositionally biased region" description="Low complexity" evidence="9">
    <location>
        <begin position="326"/>
        <end position="338"/>
    </location>
</feature>
<organism evidence="10 11">
    <name type="scientific">Mizuhopecten yessoensis</name>
    <name type="common">Japanese scallop</name>
    <name type="synonym">Patinopecten yessoensis</name>
    <dbReference type="NCBI Taxonomy" id="6573"/>
    <lineage>
        <taxon>Eukaryota</taxon>
        <taxon>Metazoa</taxon>
        <taxon>Spiralia</taxon>
        <taxon>Lophotrochozoa</taxon>
        <taxon>Mollusca</taxon>
        <taxon>Bivalvia</taxon>
        <taxon>Autobranchia</taxon>
        <taxon>Pteriomorphia</taxon>
        <taxon>Pectinida</taxon>
        <taxon>Pectinoidea</taxon>
        <taxon>Pectinidae</taxon>
        <taxon>Mizuhopecten</taxon>
    </lineage>
</organism>
<evidence type="ECO:0000313" key="11">
    <source>
        <dbReference type="Proteomes" id="UP000242188"/>
    </source>
</evidence>
<evidence type="ECO:0000256" key="9">
    <source>
        <dbReference type="SAM" id="MobiDB-lite"/>
    </source>
</evidence>
<dbReference type="OrthoDB" id="69711at2759"/>
<dbReference type="SUPFAM" id="SSF48452">
    <property type="entry name" value="TPR-like"/>
    <property type="match status" value="1"/>
</dbReference>
<feature type="region of interest" description="Disordered" evidence="9">
    <location>
        <begin position="319"/>
        <end position="338"/>
    </location>
</feature>
<dbReference type="GO" id="GO:0005876">
    <property type="term" value="C:spindle microtubule"/>
    <property type="evidence" value="ECO:0007669"/>
    <property type="project" value="TreeGrafter"/>
</dbReference>
<dbReference type="Gene3D" id="1.25.40.10">
    <property type="entry name" value="Tetratricopeptide repeat domain"/>
    <property type="match status" value="1"/>
</dbReference>
<dbReference type="InterPro" id="IPR049039">
    <property type="entry name" value="RMD1-3_a_helical_rpt"/>
</dbReference>
<evidence type="ECO:0000256" key="1">
    <source>
        <dbReference type="ARBA" id="ARBA00004245"/>
    </source>
</evidence>
<keyword evidence="4" id="KW-0677">Repeat</keyword>
<evidence type="ECO:0000256" key="2">
    <source>
        <dbReference type="ARBA" id="ARBA00011375"/>
    </source>
</evidence>
<dbReference type="InterPro" id="IPR011990">
    <property type="entry name" value="TPR-like_helical_dom_sf"/>
</dbReference>
<evidence type="ECO:0000256" key="5">
    <source>
        <dbReference type="ARBA" id="ARBA00022803"/>
    </source>
</evidence>
<sequence>MAATVENVYRLLKFFRPSQKIAACLHRNNARVQLLRNRWTTIQKYSLVKLLPRPAVITSIATVSAVSLFAKKNEPETGGLRNKTLIEKADELYDARQTINLYNLLKDNLDENDDEILWRLARASCDMSRMSKTPNVCRTYMFEGFEYAKRALELNNSNFASHKWYAILLDKTAEFEGNKKRIENAFLVKEHFVRAVELNPKDATSMYSIGHWCYLFADMPWYYKKIASAIYTTPPTSTYEEALKYFEMAEEADPDFYIWNHVFLGKTYVRVGEREKAKKYLIKAREYTTQDISVDEHEAQMEAFKVLMANKMIDVKEEKKKELESQKSSSQGKVLDTE</sequence>
<dbReference type="GO" id="GO:0008017">
    <property type="term" value="F:microtubule binding"/>
    <property type="evidence" value="ECO:0007669"/>
    <property type="project" value="TreeGrafter"/>
</dbReference>
<dbReference type="Pfam" id="PF21033">
    <property type="entry name" value="RMD1-3"/>
    <property type="match status" value="1"/>
</dbReference>